<feature type="compositionally biased region" description="Basic and acidic residues" evidence="2">
    <location>
        <begin position="175"/>
        <end position="185"/>
    </location>
</feature>
<name>A0A0G4I2X8_9ALVE</name>
<reference evidence="3" key="1">
    <citation type="submission" date="2014-11" db="EMBL/GenBank/DDBJ databases">
        <authorList>
            <person name="Otto D Thomas"/>
            <person name="Naeem Raeece"/>
        </authorList>
    </citation>
    <scope>NUCLEOTIDE SEQUENCE</scope>
</reference>
<feature type="compositionally biased region" description="Basic and acidic residues" evidence="2">
    <location>
        <begin position="273"/>
        <end position="295"/>
    </location>
</feature>
<organism evidence="3">
    <name type="scientific">Chromera velia CCMP2878</name>
    <dbReference type="NCBI Taxonomy" id="1169474"/>
    <lineage>
        <taxon>Eukaryota</taxon>
        <taxon>Sar</taxon>
        <taxon>Alveolata</taxon>
        <taxon>Colpodellida</taxon>
        <taxon>Chromeraceae</taxon>
        <taxon>Chromera</taxon>
    </lineage>
</organism>
<feature type="compositionally biased region" description="Basic and acidic residues" evidence="2">
    <location>
        <begin position="145"/>
        <end position="159"/>
    </location>
</feature>
<feature type="compositionally biased region" description="Low complexity" evidence="2">
    <location>
        <begin position="186"/>
        <end position="223"/>
    </location>
</feature>
<dbReference type="PANTHER" id="PTHR46066:SF2">
    <property type="entry name" value="CHITINASE DOMAIN-CONTAINING PROTEIN 1"/>
    <property type="match status" value="1"/>
</dbReference>
<gene>
    <name evidence="3" type="ORF">Cvel_1719</name>
</gene>
<dbReference type="InterPro" id="IPR029070">
    <property type="entry name" value="Chitinase_insertion_sf"/>
</dbReference>
<feature type="compositionally biased region" description="Basic residues" evidence="2">
    <location>
        <begin position="232"/>
        <end position="244"/>
    </location>
</feature>
<dbReference type="Gene3D" id="3.10.50.10">
    <property type="match status" value="1"/>
</dbReference>
<feature type="compositionally biased region" description="Basic and acidic residues" evidence="2">
    <location>
        <begin position="70"/>
        <end position="87"/>
    </location>
</feature>
<feature type="region of interest" description="Disordered" evidence="2">
    <location>
        <begin position="1"/>
        <end position="295"/>
    </location>
</feature>
<dbReference type="SUPFAM" id="SSF51445">
    <property type="entry name" value="(Trans)glycosidases"/>
    <property type="match status" value="1"/>
</dbReference>
<dbReference type="VEuPathDB" id="CryptoDB:Cvel_1719"/>
<feature type="region of interest" description="Disordered" evidence="2">
    <location>
        <begin position="1066"/>
        <end position="1093"/>
    </location>
</feature>
<dbReference type="Gene3D" id="3.20.20.80">
    <property type="entry name" value="Glycosidases"/>
    <property type="match status" value="1"/>
</dbReference>
<evidence type="ECO:0000256" key="1">
    <source>
        <dbReference type="ARBA" id="ARBA00009336"/>
    </source>
</evidence>
<proteinExistence type="inferred from homology"/>
<feature type="compositionally biased region" description="Basic residues" evidence="2">
    <location>
        <begin position="259"/>
        <end position="272"/>
    </location>
</feature>
<feature type="compositionally biased region" description="Low complexity" evidence="2">
    <location>
        <begin position="245"/>
        <end position="254"/>
    </location>
</feature>
<dbReference type="PANTHER" id="PTHR46066">
    <property type="entry name" value="CHITINASE DOMAIN-CONTAINING PROTEIN 1 FAMILY MEMBER"/>
    <property type="match status" value="1"/>
</dbReference>
<dbReference type="InterPro" id="IPR017853">
    <property type="entry name" value="GH"/>
</dbReference>
<dbReference type="GO" id="GO:0070492">
    <property type="term" value="F:oligosaccharide binding"/>
    <property type="evidence" value="ECO:0007669"/>
    <property type="project" value="TreeGrafter"/>
</dbReference>
<feature type="compositionally biased region" description="Low complexity" evidence="2">
    <location>
        <begin position="1069"/>
        <end position="1092"/>
    </location>
</feature>
<feature type="compositionally biased region" description="Basic and acidic residues" evidence="2">
    <location>
        <begin position="718"/>
        <end position="739"/>
    </location>
</feature>
<feature type="compositionally biased region" description="Low complexity" evidence="2">
    <location>
        <begin position="48"/>
        <end position="58"/>
    </location>
</feature>
<dbReference type="GO" id="GO:0012505">
    <property type="term" value="C:endomembrane system"/>
    <property type="evidence" value="ECO:0007669"/>
    <property type="project" value="TreeGrafter"/>
</dbReference>
<dbReference type="EMBL" id="CDMZ01004873">
    <property type="protein sequence ID" value="CEM51197.1"/>
    <property type="molecule type" value="Genomic_DNA"/>
</dbReference>
<feature type="compositionally biased region" description="Basic and acidic residues" evidence="2">
    <location>
        <begin position="115"/>
        <end position="131"/>
    </location>
</feature>
<sequence>MGNEGSAEKREGVNDKEEDWESTGSPGETPPPPGDNQTTVVGDTTGNAAVASAEGAVARPRGSSLLNTRKSSEGSKSRHKPGTEGKRQRQVPVPKLSLPPPRKSNTTDSPASFESSEKKSSGAQLKDKDGLFRSADSLSASSSSQREKDPNAKEKEVPKQHPQNGPLSSSSSPQREPHTESRDPSLSRSRSMRPSHSFSDSRSRSYSGSYSHSYSYTPTYSSSLTEVERGSRGRGRDRRPRRLSRSWSDLSPRGARGRDGRHRKGRERGRRRGSSEDPGGERQRGGEGEGERKGSFLDRATGLLESHEGGGLMASTGQLLSAERRAIEGRQMPSGTGGFSPRIGEETGCQTETAAVEDAGVQVHWPMLVQAEMNVTELPSGLRWCRLRLCVFYWRICSWEERAPNWKGSGGSWFPFSSSSLATTKKQNAAALVSRLWRFDISMAGCLREFSFRAPSQGDFVKWSNSLSSHLSHAERFRTETESRLPAFLSLRASLKFWKDPRALQKGGERHHEDFFLPPFDGHQEGDPNEEFKISFQRDAKGRNKWEEEGRRRLMRAGREVELKMAAMGGGRKETSEVVKETKRQKEICQMRAKWMKIRLGLQAEVHEQRKLREKRATTASALREKFEVWSLAQKFPSLFGTGEETELQTAARVVDSLYPPMPDTTPAAPRFARFPSEEAFRSAALAGRSPAEWGKKPRKVEGGAGGASNSQSRSRSRSPEERRGERGKGKVLGEETRTPRFATEGEEEKDKEDVDGRGEGGDRAKAKGDKEEQRRKDPSLEMAWRAMAMRYQSFIDPLHPVDRHAEVRCQDLSPVLQNGTAAQAFQPAPFPDSTGLSASFQREWHQRRIDEVNRRVIESGHVPQPSLFVSCMRTAGGFDQGGTAARNTATLMRNRKIYLHSSRMLRPLDEGKVNRLALDASSLRRETLGDSGPLPPTVSARFIPRLGENEGLMMAQDPFDTHWPRNIDIQRGLWQDGLEGQIQAPSFQAVRLSRQGHPGPQFLIADEEGDVEFEEGQFLPSTLEDYQKSTFVEGEVQVRVGKTTSSCRVQILTFHNRMVAKSGKSVKQKQLQQQQQQQKNVSSASGTSSDSPARITTRRYRINWYKFTWILFKRALPPIVCVLIVYFYPVGGKEKEKKGGEVSDVDSLVDALEREWKAPEIVGGPSRPVLAYVTPWNSLGYDLAKSHRNAFTHVSPVWFQLRGSSASSPSPSPSSYAVTGKHDVDFGWMEEVRFGKGGDGGEGGRRRVKIVPRVILDQLSQADVMRLVVNNPEGEGEAVGILLASLCEEFGLDGVVLELWSLLPVRNLEVLREGLRKLIRSVGSILKKTGSVSTPLELILVVPPDLKSFGTEDLKALAGAVSVNTYDFSSPSHPGPLAPLPWVESTLAPLAAVAAQTSGAPTPLLGLNFYGLRAAGGRGEHVLGRQFIDQVRSFRDAASVQWLEREGEHVVAFRELRGAEQGEPGEETRLFYPSARSVAVRSRLASRLGVGLCIWELGQGTEGLLASISEAA</sequence>
<evidence type="ECO:0008006" key="4">
    <source>
        <dbReference type="Google" id="ProtNLM"/>
    </source>
</evidence>
<feature type="compositionally biased region" description="Polar residues" evidence="2">
    <location>
        <begin position="103"/>
        <end position="114"/>
    </location>
</feature>
<feature type="compositionally biased region" description="Low complexity" evidence="2">
    <location>
        <begin position="134"/>
        <end position="144"/>
    </location>
</feature>
<protein>
    <recommendedName>
        <fullName evidence="4">GH18 domain-containing protein</fullName>
    </recommendedName>
</protein>
<accession>A0A0G4I2X8</accession>
<feature type="compositionally biased region" description="Basic and acidic residues" evidence="2">
    <location>
        <begin position="1"/>
        <end position="15"/>
    </location>
</feature>
<evidence type="ECO:0000256" key="2">
    <source>
        <dbReference type="SAM" id="MobiDB-lite"/>
    </source>
</evidence>
<feature type="region of interest" description="Disordered" evidence="2">
    <location>
        <begin position="683"/>
        <end position="781"/>
    </location>
</feature>
<feature type="compositionally biased region" description="Basic and acidic residues" evidence="2">
    <location>
        <begin position="752"/>
        <end position="780"/>
    </location>
</feature>
<feature type="compositionally biased region" description="Polar residues" evidence="2">
    <location>
        <begin position="161"/>
        <end position="174"/>
    </location>
</feature>
<feature type="compositionally biased region" description="Polar residues" evidence="2">
    <location>
        <begin position="35"/>
        <end position="47"/>
    </location>
</feature>
<evidence type="ECO:0000313" key="3">
    <source>
        <dbReference type="EMBL" id="CEM51197.1"/>
    </source>
</evidence>
<comment type="similarity">
    <text evidence="1">Belongs to the glycosyl hydrolase 18 family.</text>
</comment>